<organism evidence="2 3">
    <name type="scientific">Duganella phyllosphaerae</name>
    <dbReference type="NCBI Taxonomy" id="762836"/>
    <lineage>
        <taxon>Bacteria</taxon>
        <taxon>Pseudomonadati</taxon>
        <taxon>Pseudomonadota</taxon>
        <taxon>Betaproteobacteria</taxon>
        <taxon>Burkholderiales</taxon>
        <taxon>Oxalobacteraceae</taxon>
        <taxon>Telluria group</taxon>
        <taxon>Duganella</taxon>
    </lineage>
</organism>
<evidence type="ECO:0008006" key="4">
    <source>
        <dbReference type="Google" id="ProtNLM"/>
    </source>
</evidence>
<dbReference type="PATRIC" id="fig|762836.4.peg.1549"/>
<sequence>MTQVGSQIASLGGDVALRAGEKYTQSSSEVLAPAGDISIVAKSVSINTLSNINNATDRSTYSKTAIGGSINVPIVDAVKGLAGAAESAGKTNDPRMQALAAVTLASKAQDVAAVATQGLNATGIKVSISLGNNKSESETRQTSSLAAGSTIKAGGDVKIVATGAGDASDLTMTGTKVDAGGNLTLFADDKISVLAAQNTQTQNSKNSSSGTSVGIGINLGGSQSGFSFEFAANKARGKADGTDTFFTNSSLSAGSTATILSGGDTTLQGAVVSANTIKAAIGGDLNVVSLQDSSVYASKSSSTGVNASVCIPPFCYGVSTVGGSASKNKANGDFVSVVEQSGFKAGDGGFQIEVAGNTGLQAGLIASSDKAVELGKNSLVTNTLTTSDLQNKDEHSASGFSVSASAGTKASGQSKADTAEKVAAANTKTGSSGSMGFGSSSGSDASISSAGVSGGTLVIGDALKQEALTGKTSADMIAGLNRDVSSDQDNSGALKKGWDARKMEQDVAHQVAITQAFSVAAAAEISRYADGKLAQSESLRERADKERDPEQRDALLLQAAAIDRDWSEGGKARMLANTAAGALGGGLMGLAGGAAGSAVSGALYHADVPSSMASLPLEQQARIQKMANDAGFNGLTSAADWEALKLVSDLRFDPASQNLPQAEVDGRIRNYLTRLGASPQQVDEVIKTFADAGLAAVGTPRTAIVEQILVGPTSAPTDIGAVDYTTTDKQGVFLGTKVIDKGTQGVGKVLTEVGKAVDSSPVAKFTLEALDFASGPVIYGVNQIPVVEDLKNRATGALTGFFADGFKEAGYDQPASNDGGVGGGAITMVGLGGFAGLIRNAGKKLELFGGATNSPKGSNVFISEEPKHIIVGDEPFAGVSGLENGTISHPVKDSLAGRAEGISGANNVIATARSGQLAELLPTSSLSARQVAIHEQLSSQGTVGTFAKKNVSMADLR</sequence>
<proteinExistence type="predicted"/>
<dbReference type="Proteomes" id="UP000175989">
    <property type="component" value="Unassembled WGS sequence"/>
</dbReference>
<protein>
    <recommendedName>
        <fullName evidence="4">Filamentous hemagglutinin</fullName>
    </recommendedName>
</protein>
<evidence type="ECO:0000256" key="1">
    <source>
        <dbReference type="SAM" id="MobiDB-lite"/>
    </source>
</evidence>
<evidence type="ECO:0000313" key="2">
    <source>
        <dbReference type="EMBL" id="OFA05369.1"/>
    </source>
</evidence>
<dbReference type="Pfam" id="PF13332">
    <property type="entry name" value="Fil_haemagg_2"/>
    <property type="match status" value="1"/>
</dbReference>
<dbReference type="AlphaFoldDB" id="A0A1E7WZF5"/>
<feature type="region of interest" description="Disordered" evidence="1">
    <location>
        <begin position="390"/>
        <end position="437"/>
    </location>
</feature>
<evidence type="ECO:0000313" key="3">
    <source>
        <dbReference type="Proteomes" id="UP000175989"/>
    </source>
</evidence>
<dbReference type="GO" id="GO:0003824">
    <property type="term" value="F:catalytic activity"/>
    <property type="evidence" value="ECO:0007669"/>
    <property type="project" value="UniProtKB-ARBA"/>
</dbReference>
<keyword evidence="3" id="KW-1185">Reference proteome</keyword>
<name>A0A1E7WZF5_9BURK</name>
<feature type="compositionally biased region" description="Low complexity" evidence="1">
    <location>
        <begin position="397"/>
        <end position="407"/>
    </location>
</feature>
<reference evidence="3" key="1">
    <citation type="journal article" date="2016" name="Front. Microbiol.">
        <title>Molecular Keys to the Janthinobacterium and Duganella spp. Interaction with the Plant Pathogen Fusarium graminearum.</title>
        <authorList>
            <person name="Haack F.S."/>
            <person name="Poehlein A."/>
            <person name="Kroger C."/>
            <person name="Voigt C.A."/>
            <person name="Piepenbring M."/>
            <person name="Bode H.B."/>
            <person name="Daniel R."/>
            <person name="Schafer W."/>
            <person name="Streit W.R."/>
        </authorList>
    </citation>
    <scope>NUCLEOTIDE SEQUENCE [LARGE SCALE GENOMIC DNA]</scope>
    <source>
        <strain evidence="3">T54</strain>
    </source>
</reference>
<accession>A0A1E7WZF5</accession>
<comment type="caution">
    <text evidence="2">The sequence shown here is derived from an EMBL/GenBank/DDBJ whole genome shotgun (WGS) entry which is preliminary data.</text>
</comment>
<dbReference type="InterPro" id="IPR025157">
    <property type="entry name" value="Hemagglutinin_rpt"/>
</dbReference>
<dbReference type="EMBL" id="LROM01000066">
    <property type="protein sequence ID" value="OFA05369.1"/>
    <property type="molecule type" value="Genomic_DNA"/>
</dbReference>
<gene>
    <name evidence="2" type="ORF">DUPY_14830</name>
</gene>